<evidence type="ECO:0000256" key="1">
    <source>
        <dbReference type="SAM" id="MobiDB-lite"/>
    </source>
</evidence>
<gene>
    <name evidence="2" type="ORF">SAMN05444169_1694</name>
</gene>
<feature type="region of interest" description="Disordered" evidence="1">
    <location>
        <begin position="1"/>
        <end position="21"/>
    </location>
</feature>
<proteinExistence type="predicted"/>
<name>A0A1M5INJ8_9BRAD</name>
<dbReference type="EMBL" id="LT670818">
    <property type="protein sequence ID" value="SHG29811.1"/>
    <property type="molecule type" value="Genomic_DNA"/>
</dbReference>
<dbReference type="RefSeq" id="WP_079565571.1">
    <property type="nucleotide sequence ID" value="NZ_LT670818.1"/>
</dbReference>
<reference evidence="2 3" key="1">
    <citation type="submission" date="2016-11" db="EMBL/GenBank/DDBJ databases">
        <authorList>
            <person name="Jaros S."/>
            <person name="Januszkiewicz K."/>
            <person name="Wedrychowicz H."/>
        </authorList>
    </citation>
    <scope>NUCLEOTIDE SEQUENCE [LARGE SCALE GENOMIC DNA]</scope>
    <source>
        <strain evidence="2 3">GAS242</strain>
    </source>
</reference>
<evidence type="ECO:0000313" key="3">
    <source>
        <dbReference type="Proteomes" id="UP000190675"/>
    </source>
</evidence>
<sequence length="89" mass="10170">MVRMTMLHSGPNTSVPEPDQKPIDDFFASRLADRIQMETWRKKLAVIRGEILEIVEQGSQQGLVDLKRETVQLARTLEHLETLLGLTNK</sequence>
<dbReference type="AlphaFoldDB" id="A0A1M5INJ8"/>
<dbReference type="Proteomes" id="UP000190675">
    <property type="component" value="Chromosome I"/>
</dbReference>
<dbReference type="OrthoDB" id="8255172at2"/>
<organism evidence="2 3">
    <name type="scientific">Bradyrhizobium erythrophlei</name>
    <dbReference type="NCBI Taxonomy" id="1437360"/>
    <lineage>
        <taxon>Bacteria</taxon>
        <taxon>Pseudomonadati</taxon>
        <taxon>Pseudomonadota</taxon>
        <taxon>Alphaproteobacteria</taxon>
        <taxon>Hyphomicrobiales</taxon>
        <taxon>Nitrobacteraceae</taxon>
        <taxon>Bradyrhizobium</taxon>
    </lineage>
</organism>
<evidence type="ECO:0000313" key="2">
    <source>
        <dbReference type="EMBL" id="SHG29811.1"/>
    </source>
</evidence>
<accession>A0A1M5INJ8</accession>
<protein>
    <submittedName>
        <fullName evidence="2">Uncharacterized protein</fullName>
    </submittedName>
</protein>